<keyword evidence="5" id="KW-0687">Ribonucleoprotein</keyword>
<reference evidence="8 9" key="1">
    <citation type="journal article" date="2018" name="New Phytol.">
        <title>Phylogenomics of Endogonaceae and evolution of mycorrhizas within Mucoromycota.</title>
        <authorList>
            <person name="Chang Y."/>
            <person name="Desiro A."/>
            <person name="Na H."/>
            <person name="Sandor L."/>
            <person name="Lipzen A."/>
            <person name="Clum A."/>
            <person name="Barry K."/>
            <person name="Grigoriev I.V."/>
            <person name="Martin F.M."/>
            <person name="Stajich J.E."/>
            <person name="Smith M.E."/>
            <person name="Bonito G."/>
            <person name="Spatafora J.W."/>
        </authorList>
    </citation>
    <scope>NUCLEOTIDE SEQUENCE [LARGE SCALE GENOMIC DNA]</scope>
    <source>
        <strain evidence="8 9">AD002</strain>
    </source>
</reference>
<dbReference type="Proteomes" id="UP000274822">
    <property type="component" value="Unassembled WGS sequence"/>
</dbReference>
<evidence type="ECO:0000256" key="3">
    <source>
        <dbReference type="ARBA" id="ARBA00022552"/>
    </source>
</evidence>
<dbReference type="GO" id="GO:0032040">
    <property type="term" value="C:small-subunit processome"/>
    <property type="evidence" value="ECO:0007669"/>
    <property type="project" value="TreeGrafter"/>
</dbReference>
<dbReference type="EMBL" id="RBNJ01001848">
    <property type="protein sequence ID" value="RUS32689.1"/>
    <property type="molecule type" value="Genomic_DNA"/>
</dbReference>
<evidence type="ECO:0000313" key="9">
    <source>
        <dbReference type="Proteomes" id="UP000274822"/>
    </source>
</evidence>
<protein>
    <submittedName>
        <fullName evidence="8">Uncharacterized protein</fullName>
    </submittedName>
</protein>
<evidence type="ECO:0000256" key="5">
    <source>
        <dbReference type="ARBA" id="ARBA00023274"/>
    </source>
</evidence>
<dbReference type="Pfam" id="PF04006">
    <property type="entry name" value="Mpp10"/>
    <property type="match status" value="1"/>
</dbReference>
<feature type="compositionally biased region" description="Polar residues" evidence="7">
    <location>
        <begin position="232"/>
        <end position="244"/>
    </location>
</feature>
<keyword evidence="4" id="KW-0539">Nucleus</keyword>
<organism evidence="8 9">
    <name type="scientific">Jimgerdemannia flammicorona</name>
    <dbReference type="NCBI Taxonomy" id="994334"/>
    <lineage>
        <taxon>Eukaryota</taxon>
        <taxon>Fungi</taxon>
        <taxon>Fungi incertae sedis</taxon>
        <taxon>Mucoromycota</taxon>
        <taxon>Mucoromycotina</taxon>
        <taxon>Endogonomycetes</taxon>
        <taxon>Endogonales</taxon>
        <taxon>Endogonaceae</taxon>
        <taxon>Jimgerdemannia</taxon>
    </lineage>
</organism>
<keyword evidence="2" id="KW-0690">Ribosome biogenesis</keyword>
<keyword evidence="3" id="KW-0698">rRNA processing</keyword>
<comment type="similarity">
    <text evidence="6">Belongs to the MPP10 family.</text>
</comment>
<comment type="subcellular location">
    <subcellularLocation>
        <location evidence="1">Nucleus</location>
        <location evidence="1">Nucleolus</location>
    </subcellularLocation>
</comment>
<feature type="compositionally biased region" description="Basic and acidic residues" evidence="7">
    <location>
        <begin position="283"/>
        <end position="292"/>
    </location>
</feature>
<feature type="region of interest" description="Disordered" evidence="7">
    <location>
        <begin position="142"/>
        <end position="175"/>
    </location>
</feature>
<comment type="caution">
    <text evidence="8">The sequence shown here is derived from an EMBL/GenBank/DDBJ whole genome shotgun (WGS) entry which is preliminary data.</text>
</comment>
<sequence>MAPSRTTTAKLHNTSLLQLGEFVQKVIERLYIFFVADVTIFTQSLLAMKKLYDIVKKSEPAPFSPFPELLIEGFNHEQVWEEIAMQNQPLLGYVVEQLDSFIAAAERDLKNSNGDMVKEDVDDDEILIGDDEILMGDDSMFDEEQEDTNDGEANGSRFIDNEAEDGEDENIDDFGLNEMDDDAIELSGNLRKWELATDSEGNLENEEDDDGNGNDDDDDDDENLDDPDLEHSSTSKCPARTSQVDDAFFNLDEFNDWSEWQEERDMMSEDDQEEDENEDDIIDLDKDLDKMI</sequence>
<dbReference type="PANTHER" id="PTHR17039:SF0">
    <property type="entry name" value="U3 SMALL NUCLEOLAR RIBONUCLEOPROTEIN PROTEIN MPP10"/>
    <property type="match status" value="1"/>
</dbReference>
<dbReference type="AlphaFoldDB" id="A0A433QSE2"/>
<evidence type="ECO:0000256" key="2">
    <source>
        <dbReference type="ARBA" id="ARBA00022517"/>
    </source>
</evidence>
<dbReference type="GO" id="GO:0034457">
    <property type="term" value="C:Mpp10 complex"/>
    <property type="evidence" value="ECO:0007669"/>
    <property type="project" value="InterPro"/>
</dbReference>
<accession>A0A433QSE2</accession>
<gene>
    <name evidence="8" type="ORF">BC938DRAFT_474583</name>
</gene>
<feature type="compositionally biased region" description="Acidic residues" evidence="7">
    <location>
        <begin position="268"/>
        <end position="282"/>
    </location>
</feature>
<dbReference type="GO" id="GO:0006364">
    <property type="term" value="P:rRNA processing"/>
    <property type="evidence" value="ECO:0007669"/>
    <property type="project" value="UniProtKB-KW"/>
</dbReference>
<evidence type="ECO:0000313" key="8">
    <source>
        <dbReference type="EMBL" id="RUS32689.1"/>
    </source>
</evidence>
<evidence type="ECO:0000256" key="4">
    <source>
        <dbReference type="ARBA" id="ARBA00023242"/>
    </source>
</evidence>
<feature type="compositionally biased region" description="Acidic residues" evidence="7">
    <location>
        <begin position="201"/>
        <end position="228"/>
    </location>
</feature>
<evidence type="ECO:0000256" key="6">
    <source>
        <dbReference type="ARBA" id="ARBA00029455"/>
    </source>
</evidence>
<dbReference type="GO" id="GO:0005732">
    <property type="term" value="C:sno(s)RNA-containing ribonucleoprotein complex"/>
    <property type="evidence" value="ECO:0007669"/>
    <property type="project" value="InterPro"/>
</dbReference>
<evidence type="ECO:0000256" key="1">
    <source>
        <dbReference type="ARBA" id="ARBA00004604"/>
    </source>
</evidence>
<evidence type="ECO:0000256" key="7">
    <source>
        <dbReference type="SAM" id="MobiDB-lite"/>
    </source>
</evidence>
<feature type="region of interest" description="Disordered" evidence="7">
    <location>
        <begin position="195"/>
        <end position="292"/>
    </location>
</feature>
<keyword evidence="9" id="KW-1185">Reference proteome</keyword>
<feature type="compositionally biased region" description="Acidic residues" evidence="7">
    <location>
        <begin position="161"/>
        <end position="172"/>
    </location>
</feature>
<dbReference type="PANTHER" id="PTHR17039">
    <property type="entry name" value="U3 SMALL NUCLEOLAR RIBONUCLEOPROTEIN PROTEIN MPP10"/>
    <property type="match status" value="1"/>
</dbReference>
<dbReference type="InterPro" id="IPR012173">
    <property type="entry name" value="Mpp10"/>
</dbReference>
<proteinExistence type="inferred from homology"/>
<name>A0A433QSE2_9FUNG</name>